<name>C7RBB9_KANKD</name>
<dbReference type="PANTHER" id="PTHR45138:SF9">
    <property type="entry name" value="DIGUANYLATE CYCLASE DGCM-RELATED"/>
    <property type="match status" value="1"/>
</dbReference>
<dbReference type="STRING" id="523791.Kkor_1142"/>
<dbReference type="SUPFAM" id="SSF55073">
    <property type="entry name" value="Nucleotide cyclase"/>
    <property type="match status" value="1"/>
</dbReference>
<dbReference type="KEGG" id="kko:Kkor_1142"/>
<keyword evidence="4" id="KW-0812">Transmembrane</keyword>
<dbReference type="SUPFAM" id="SSF48452">
    <property type="entry name" value="TPR-like"/>
    <property type="match status" value="1"/>
</dbReference>
<dbReference type="EC" id="2.7.7.65" evidence="1"/>
<dbReference type="eggNOG" id="COG2199">
    <property type="taxonomic scope" value="Bacteria"/>
</dbReference>
<evidence type="ECO:0000313" key="6">
    <source>
        <dbReference type="EMBL" id="ACV26561.1"/>
    </source>
</evidence>
<evidence type="ECO:0000256" key="1">
    <source>
        <dbReference type="ARBA" id="ARBA00012528"/>
    </source>
</evidence>
<dbReference type="CDD" id="cd01949">
    <property type="entry name" value="GGDEF"/>
    <property type="match status" value="1"/>
</dbReference>
<dbReference type="SMART" id="SM00267">
    <property type="entry name" value="GGDEF"/>
    <property type="match status" value="1"/>
</dbReference>
<dbReference type="PROSITE" id="PS50887">
    <property type="entry name" value="GGDEF"/>
    <property type="match status" value="1"/>
</dbReference>
<dbReference type="Gene3D" id="1.25.40.10">
    <property type="entry name" value="Tetratricopeptide repeat domain"/>
    <property type="match status" value="1"/>
</dbReference>
<dbReference type="AlphaFoldDB" id="C7RBB9"/>
<keyword evidence="3" id="KW-0175">Coiled coil</keyword>
<gene>
    <name evidence="6" type="ordered locus">Kkor_1142</name>
</gene>
<evidence type="ECO:0000259" key="5">
    <source>
        <dbReference type="PROSITE" id="PS50887"/>
    </source>
</evidence>
<feature type="domain" description="GGDEF" evidence="5">
    <location>
        <begin position="484"/>
        <end position="623"/>
    </location>
</feature>
<dbReference type="GO" id="GO:0052621">
    <property type="term" value="F:diguanylate cyclase activity"/>
    <property type="evidence" value="ECO:0007669"/>
    <property type="project" value="UniProtKB-EC"/>
</dbReference>
<sequence>MAALLIAYFNPAVAAEEERISRQELEQLAPFPEFYEQMSPEGRLDWLNSQIDQTTTPAQNYNFQRALAFEHFFNYRNSKAQDVCDNNPPLSFDIRYRFACIQVSDLSYEKRIDNFLELYETAIEEDDTPMAARVLTSMGWYQSGKGDIAAAFKSYEEALSMGESLDFFTLNDAMVNTASLYIIHGDKDYIRKGIELHKQSIERIRQRASEDPEFAETSRTAMIIPQFNIGIAYALHTFEYEKALEWFEIINASNTEIPHLKFSSLIFSALSAIEIGRTQLAEQYLARTYDEPAVNNTEFSYLYCYRELVKFKLGQEADLDVCLPLHENVPLEVKIDVYKRISELNDDAIKYAGMEQFYKLFDEKLESQLKQSSTSVASTAELHRLQQESRLRNELLEKEIALKEAQQERREDQIRLVVAIAFILLLLVVITVIRLNQKRRLAEQYEELSVLDVLTGLKNRRFLEQNIGREMSFVKRSQANQDGHALGIYLLDIDHFKYINDTYGHEAGDQILIEFTQRINDTIRDTDLFVRWGGEEFLLVARLDNADGLQVLAERVIQAIKQDSYAAGQGKTVDITCTVGSVVYPCVENPEKHISWNKLVQLADLALYYGKEKQRDCWVCIEKISNYESRNTVLELGFEESLRQGLLTFSTSISKPE</sequence>
<feature type="coiled-coil region" evidence="3">
    <location>
        <begin position="386"/>
        <end position="415"/>
    </location>
</feature>
<dbReference type="NCBIfam" id="TIGR00254">
    <property type="entry name" value="GGDEF"/>
    <property type="match status" value="1"/>
</dbReference>
<proteinExistence type="predicted"/>
<accession>C7RBB9</accession>
<evidence type="ECO:0000256" key="3">
    <source>
        <dbReference type="SAM" id="Coils"/>
    </source>
</evidence>
<dbReference type="RefSeq" id="WP_012801075.1">
    <property type="nucleotide sequence ID" value="NC_013166.1"/>
</dbReference>
<comment type="catalytic activity">
    <reaction evidence="2">
        <text>2 GTP = 3',3'-c-di-GMP + 2 diphosphate</text>
        <dbReference type="Rhea" id="RHEA:24898"/>
        <dbReference type="ChEBI" id="CHEBI:33019"/>
        <dbReference type="ChEBI" id="CHEBI:37565"/>
        <dbReference type="ChEBI" id="CHEBI:58805"/>
        <dbReference type="EC" id="2.7.7.65"/>
    </reaction>
</comment>
<dbReference type="PANTHER" id="PTHR45138">
    <property type="entry name" value="REGULATORY COMPONENTS OF SENSORY TRANSDUCTION SYSTEM"/>
    <property type="match status" value="1"/>
</dbReference>
<dbReference type="InParanoid" id="C7RBB9"/>
<evidence type="ECO:0000313" key="7">
    <source>
        <dbReference type="Proteomes" id="UP000001231"/>
    </source>
</evidence>
<keyword evidence="4" id="KW-0472">Membrane</keyword>
<dbReference type="HOGENOM" id="CLU_417257_0_0_6"/>
<dbReference type="InterPro" id="IPR011990">
    <property type="entry name" value="TPR-like_helical_dom_sf"/>
</dbReference>
<dbReference type="Proteomes" id="UP000001231">
    <property type="component" value="Chromosome"/>
</dbReference>
<keyword evidence="4" id="KW-1133">Transmembrane helix</keyword>
<dbReference type="InterPro" id="IPR050469">
    <property type="entry name" value="Diguanylate_Cyclase"/>
</dbReference>
<reference evidence="6 7" key="1">
    <citation type="journal article" date="2009" name="Stand. Genomic Sci.">
        <title>Complete genome sequence of Kangiella koreensis type strain (SW-125).</title>
        <authorList>
            <person name="Han C."/>
            <person name="Sikorski J."/>
            <person name="Lapidus A."/>
            <person name="Nolan M."/>
            <person name="Glavina Del Rio T."/>
            <person name="Tice H."/>
            <person name="Cheng J.F."/>
            <person name="Lucas S."/>
            <person name="Chen F."/>
            <person name="Copeland A."/>
            <person name="Ivanova N."/>
            <person name="Mavromatis K."/>
            <person name="Ovchinnikova G."/>
            <person name="Pati A."/>
            <person name="Bruce D."/>
            <person name="Goodwin L."/>
            <person name="Pitluck S."/>
            <person name="Chen A."/>
            <person name="Palaniappan K."/>
            <person name="Land M."/>
            <person name="Hauser L."/>
            <person name="Chang Y.J."/>
            <person name="Jeffries C.D."/>
            <person name="Chain P."/>
            <person name="Saunders E."/>
            <person name="Brettin T."/>
            <person name="Goker M."/>
            <person name="Tindall B.J."/>
            <person name="Bristow J."/>
            <person name="Eisen J.A."/>
            <person name="Markowitz V."/>
            <person name="Hugenholtz P."/>
            <person name="Kyrpides N.C."/>
            <person name="Klenk H.P."/>
            <person name="Detter J.C."/>
        </authorList>
    </citation>
    <scope>NUCLEOTIDE SEQUENCE [LARGE SCALE GENOMIC DNA]</scope>
    <source>
        <strain evidence="7">DSM 16069 / KCTC 12182 / SW-125</strain>
    </source>
</reference>
<protein>
    <recommendedName>
        <fullName evidence="1">diguanylate cyclase</fullName>
        <ecNumber evidence="1">2.7.7.65</ecNumber>
    </recommendedName>
</protein>
<dbReference type="InterPro" id="IPR043128">
    <property type="entry name" value="Rev_trsase/Diguanyl_cyclase"/>
</dbReference>
<dbReference type="InterPro" id="IPR000160">
    <property type="entry name" value="GGDEF_dom"/>
</dbReference>
<organism evidence="6 7">
    <name type="scientific">Kangiella koreensis (strain DSM 16069 / JCM 12317 / KCTC 12182 / SW-125)</name>
    <dbReference type="NCBI Taxonomy" id="523791"/>
    <lineage>
        <taxon>Bacteria</taxon>
        <taxon>Pseudomonadati</taxon>
        <taxon>Pseudomonadota</taxon>
        <taxon>Gammaproteobacteria</taxon>
        <taxon>Kangiellales</taxon>
        <taxon>Kangiellaceae</taxon>
        <taxon>Kangiella</taxon>
    </lineage>
</organism>
<keyword evidence="7" id="KW-1185">Reference proteome</keyword>
<dbReference type="Gene3D" id="3.30.70.270">
    <property type="match status" value="1"/>
</dbReference>
<evidence type="ECO:0000256" key="2">
    <source>
        <dbReference type="ARBA" id="ARBA00034247"/>
    </source>
</evidence>
<feature type="transmembrane region" description="Helical" evidence="4">
    <location>
        <begin position="416"/>
        <end position="435"/>
    </location>
</feature>
<dbReference type="EMBL" id="CP001707">
    <property type="protein sequence ID" value="ACV26561.1"/>
    <property type="molecule type" value="Genomic_DNA"/>
</dbReference>
<dbReference type="InterPro" id="IPR029787">
    <property type="entry name" value="Nucleotide_cyclase"/>
</dbReference>
<evidence type="ECO:0000256" key="4">
    <source>
        <dbReference type="SAM" id="Phobius"/>
    </source>
</evidence>
<dbReference type="Pfam" id="PF00990">
    <property type="entry name" value="GGDEF"/>
    <property type="match status" value="1"/>
</dbReference>